<name>A0A3B0RYG5_9ZZZZ</name>
<gene>
    <name evidence="11" type="ORF">MNBD_ALPHA01-170</name>
</gene>
<dbReference type="Gene3D" id="3.40.718.10">
    <property type="entry name" value="Isopropylmalate Dehydrogenase"/>
    <property type="match status" value="1"/>
</dbReference>
<comment type="subcellular location">
    <subcellularLocation>
        <location evidence="2">Cytoplasm</location>
    </subcellularLocation>
</comment>
<dbReference type="GO" id="GO:0008654">
    <property type="term" value="P:phospholipid biosynthetic process"/>
    <property type="evidence" value="ECO:0007669"/>
    <property type="project" value="UniProtKB-KW"/>
</dbReference>
<dbReference type="PANTHER" id="PTHR30100:SF1">
    <property type="entry name" value="PHOSPHATE ACYLTRANSFERASE"/>
    <property type="match status" value="1"/>
</dbReference>
<evidence type="ECO:0000256" key="1">
    <source>
        <dbReference type="ARBA" id="ARBA00001232"/>
    </source>
</evidence>
<keyword evidence="3" id="KW-0963">Cytoplasm</keyword>
<dbReference type="GO" id="GO:0006633">
    <property type="term" value="P:fatty acid biosynthetic process"/>
    <property type="evidence" value="ECO:0007669"/>
    <property type="project" value="InterPro"/>
</dbReference>
<evidence type="ECO:0000313" key="11">
    <source>
        <dbReference type="EMBL" id="VAV98934.1"/>
    </source>
</evidence>
<dbReference type="InterPro" id="IPR003664">
    <property type="entry name" value="FA_synthesis"/>
</dbReference>
<organism evidence="11">
    <name type="scientific">hydrothermal vent metagenome</name>
    <dbReference type="NCBI Taxonomy" id="652676"/>
    <lineage>
        <taxon>unclassified sequences</taxon>
        <taxon>metagenomes</taxon>
        <taxon>ecological metagenomes</taxon>
    </lineage>
</organism>
<keyword evidence="11" id="KW-0012">Acyltransferase</keyword>
<evidence type="ECO:0000256" key="5">
    <source>
        <dbReference type="ARBA" id="ARBA00022679"/>
    </source>
</evidence>
<evidence type="ECO:0000256" key="9">
    <source>
        <dbReference type="ARBA" id="ARBA00024069"/>
    </source>
</evidence>
<proteinExistence type="inferred from homology"/>
<dbReference type="NCBIfam" id="TIGR00182">
    <property type="entry name" value="plsX"/>
    <property type="match status" value="1"/>
</dbReference>
<sequence length="349" mass="36678">MTQENIISLDAMGGDDAPRIVIEGASIARERLPDVRFLIYGDETQIAPLVTKYPILKENCEIHHTDKFVSAEEKPGQALRRGRKSSMGLAIQSVKDGDAVAAVSAGNTGALMAMGKFMLRTMPGIARPAMTSLLPTSCGESVMLDLGANVECNEENLVQFAIMGAAFARTVLGLATPTVALLNVGVEELKGNDTIKNADRMLRDANLPMDYVGFTEGHGLANGEVDVVVTDGFTGNVALKTAEGTARMIAGMMKAALSDSLMSKIGFLFAKPALMGLKDHLDPNNHNGAVFMGLNGLVIKSHGGASAAGFASAIGVAADMASNDLAGKITKDLKLFENHGDDEIGDKVE</sequence>
<dbReference type="EMBL" id="UOEJ01000107">
    <property type="protein sequence ID" value="VAV98934.1"/>
    <property type="molecule type" value="Genomic_DNA"/>
</dbReference>
<evidence type="ECO:0000256" key="2">
    <source>
        <dbReference type="ARBA" id="ARBA00004496"/>
    </source>
</evidence>
<reference evidence="11" key="1">
    <citation type="submission" date="2018-06" db="EMBL/GenBank/DDBJ databases">
        <authorList>
            <person name="Zhirakovskaya E."/>
        </authorList>
    </citation>
    <scope>NUCLEOTIDE SEQUENCE</scope>
</reference>
<dbReference type="PANTHER" id="PTHR30100">
    <property type="entry name" value="FATTY ACID/PHOSPHOLIPID SYNTHESIS PROTEIN PLSX"/>
    <property type="match status" value="1"/>
</dbReference>
<dbReference type="PIRSF" id="PIRSF002465">
    <property type="entry name" value="Phsphlp_syn_PlsX"/>
    <property type="match status" value="1"/>
</dbReference>
<evidence type="ECO:0000256" key="7">
    <source>
        <dbReference type="ARBA" id="ARBA00023209"/>
    </source>
</evidence>
<evidence type="ECO:0000256" key="10">
    <source>
        <dbReference type="ARBA" id="ARBA00046608"/>
    </source>
</evidence>
<dbReference type="HAMAP" id="MF_00019">
    <property type="entry name" value="PlsX"/>
    <property type="match status" value="1"/>
</dbReference>
<keyword evidence="4" id="KW-0444">Lipid biosynthesis</keyword>
<evidence type="ECO:0000256" key="3">
    <source>
        <dbReference type="ARBA" id="ARBA00022490"/>
    </source>
</evidence>
<dbReference type="SUPFAM" id="SSF53659">
    <property type="entry name" value="Isocitrate/Isopropylmalate dehydrogenase-like"/>
    <property type="match status" value="1"/>
</dbReference>
<keyword evidence="8" id="KW-1208">Phospholipid metabolism</keyword>
<comment type="subunit">
    <text evidence="10">Homodimer. Probably interacts with PlsY.</text>
</comment>
<protein>
    <recommendedName>
        <fullName evidence="9">phosphate acyltransferase</fullName>
        <ecNumber evidence="9">2.3.1.274</ecNumber>
    </recommendedName>
</protein>
<dbReference type="GO" id="GO:0043811">
    <property type="term" value="F:phosphate:acyl-[acyl carrier protein] acyltransferase activity"/>
    <property type="evidence" value="ECO:0007669"/>
    <property type="project" value="UniProtKB-EC"/>
</dbReference>
<keyword evidence="6" id="KW-0443">Lipid metabolism</keyword>
<dbReference type="InterPro" id="IPR012281">
    <property type="entry name" value="Phospholipid_synth_PlsX-like"/>
</dbReference>
<dbReference type="Pfam" id="PF02504">
    <property type="entry name" value="FA_synthesis"/>
    <property type="match status" value="1"/>
</dbReference>
<evidence type="ECO:0000256" key="6">
    <source>
        <dbReference type="ARBA" id="ARBA00023098"/>
    </source>
</evidence>
<comment type="catalytic activity">
    <reaction evidence="1">
        <text>a fatty acyl-[ACP] + phosphate = an acyl phosphate + holo-[ACP]</text>
        <dbReference type="Rhea" id="RHEA:42292"/>
        <dbReference type="Rhea" id="RHEA-COMP:9685"/>
        <dbReference type="Rhea" id="RHEA-COMP:14125"/>
        <dbReference type="ChEBI" id="CHEBI:43474"/>
        <dbReference type="ChEBI" id="CHEBI:59918"/>
        <dbReference type="ChEBI" id="CHEBI:64479"/>
        <dbReference type="ChEBI" id="CHEBI:138651"/>
        <dbReference type="EC" id="2.3.1.274"/>
    </reaction>
</comment>
<dbReference type="EC" id="2.3.1.274" evidence="9"/>
<keyword evidence="7" id="KW-0594">Phospholipid biosynthesis</keyword>
<dbReference type="GO" id="GO:0005737">
    <property type="term" value="C:cytoplasm"/>
    <property type="evidence" value="ECO:0007669"/>
    <property type="project" value="UniProtKB-SubCell"/>
</dbReference>
<dbReference type="AlphaFoldDB" id="A0A3B0RYG5"/>
<keyword evidence="5 11" id="KW-0808">Transferase</keyword>
<evidence type="ECO:0000256" key="8">
    <source>
        <dbReference type="ARBA" id="ARBA00023264"/>
    </source>
</evidence>
<evidence type="ECO:0000256" key="4">
    <source>
        <dbReference type="ARBA" id="ARBA00022516"/>
    </source>
</evidence>
<accession>A0A3B0RYG5</accession>